<feature type="binding site" evidence="8">
    <location>
        <position position="182"/>
    </location>
    <ligand>
        <name>Zn(2+)</name>
        <dbReference type="ChEBI" id="CHEBI:29105"/>
        <label>2</label>
    </ligand>
</feature>
<dbReference type="PANTHER" id="PTHR32481:SF7">
    <property type="entry name" value="AMINOPEPTIDASE YHFE-RELATED"/>
    <property type="match status" value="1"/>
</dbReference>
<dbReference type="EMBL" id="VUMZ01000002">
    <property type="protein sequence ID" value="MST51353.1"/>
    <property type="molecule type" value="Genomic_DNA"/>
</dbReference>
<evidence type="ECO:0000313" key="9">
    <source>
        <dbReference type="EMBL" id="MST51353.1"/>
    </source>
</evidence>
<comment type="similarity">
    <text evidence="1 6">Belongs to the peptidase M42 family.</text>
</comment>
<feature type="binding site" evidence="8">
    <location>
        <position position="332"/>
    </location>
    <ligand>
        <name>Zn(2+)</name>
        <dbReference type="ChEBI" id="CHEBI:29105"/>
        <label>2</label>
    </ligand>
</feature>
<feature type="binding site" evidence="8">
    <location>
        <position position="67"/>
    </location>
    <ligand>
        <name>Zn(2+)</name>
        <dbReference type="ChEBI" id="CHEBI:29105"/>
        <label>1</label>
    </ligand>
</feature>
<feature type="binding site" evidence="8">
    <location>
        <position position="215"/>
    </location>
    <ligand>
        <name>Zn(2+)</name>
        <dbReference type="ChEBI" id="CHEBI:29105"/>
        <label>2</label>
    </ligand>
</feature>
<keyword evidence="10" id="KW-1185">Reference proteome</keyword>
<dbReference type="Proteomes" id="UP000474676">
    <property type="component" value="Unassembled WGS sequence"/>
</dbReference>
<dbReference type="SUPFAM" id="SSF101821">
    <property type="entry name" value="Aminopeptidase/glucanase lid domain"/>
    <property type="match status" value="1"/>
</dbReference>
<proteinExistence type="inferred from homology"/>
<evidence type="ECO:0000313" key="10">
    <source>
        <dbReference type="Proteomes" id="UP000474676"/>
    </source>
</evidence>
<evidence type="ECO:0000256" key="5">
    <source>
        <dbReference type="ARBA" id="ARBA00022801"/>
    </source>
</evidence>
<feature type="active site" description="Proton acceptor" evidence="7">
    <location>
        <position position="214"/>
    </location>
</feature>
<protein>
    <submittedName>
        <fullName evidence="9">M42 family metallopeptidase</fullName>
    </submittedName>
</protein>
<dbReference type="Pfam" id="PF05343">
    <property type="entry name" value="Peptidase_M42"/>
    <property type="match status" value="1"/>
</dbReference>
<evidence type="ECO:0000256" key="7">
    <source>
        <dbReference type="PIRSR" id="PIRSR001123-1"/>
    </source>
</evidence>
<dbReference type="SUPFAM" id="SSF53187">
    <property type="entry name" value="Zn-dependent exopeptidases"/>
    <property type="match status" value="1"/>
</dbReference>
<keyword evidence="3" id="KW-0645">Protease</keyword>
<keyword evidence="2" id="KW-0031">Aminopeptidase</keyword>
<reference evidence="9 10" key="1">
    <citation type="submission" date="2019-08" db="EMBL/GenBank/DDBJ databases">
        <title>In-depth cultivation of the pig gut microbiome towards novel bacterial diversity and tailored functional studies.</title>
        <authorList>
            <person name="Wylensek D."/>
            <person name="Hitch T.C.A."/>
            <person name="Clavel T."/>
        </authorList>
    </citation>
    <scope>NUCLEOTIDE SEQUENCE [LARGE SCALE GENOMIC DNA]</scope>
    <source>
        <strain evidence="9 10">WCA-MUC-591-APC-3H</strain>
    </source>
</reference>
<dbReference type="AlphaFoldDB" id="A0A6L5Y401"/>
<evidence type="ECO:0000256" key="8">
    <source>
        <dbReference type="PIRSR" id="PIRSR001123-2"/>
    </source>
</evidence>
<evidence type="ECO:0000256" key="6">
    <source>
        <dbReference type="PIRNR" id="PIRNR001123"/>
    </source>
</evidence>
<dbReference type="Gene3D" id="3.40.630.10">
    <property type="entry name" value="Zn peptidases"/>
    <property type="match status" value="1"/>
</dbReference>
<dbReference type="Gene3D" id="2.40.30.40">
    <property type="entry name" value="Peptidase M42, domain 2"/>
    <property type="match status" value="1"/>
</dbReference>
<dbReference type="InterPro" id="IPR023367">
    <property type="entry name" value="Peptidase_M42_dom2"/>
</dbReference>
<organism evidence="9 10">
    <name type="scientific">Hornefia butyriciproducens</name>
    <dbReference type="NCBI Taxonomy" id="2652293"/>
    <lineage>
        <taxon>Bacteria</taxon>
        <taxon>Bacillati</taxon>
        <taxon>Bacillota</taxon>
        <taxon>Clostridia</taxon>
        <taxon>Peptostreptococcales</taxon>
        <taxon>Anaerovoracaceae</taxon>
        <taxon>Hornefia</taxon>
    </lineage>
</organism>
<dbReference type="PANTHER" id="PTHR32481">
    <property type="entry name" value="AMINOPEPTIDASE"/>
    <property type="match status" value="1"/>
</dbReference>
<evidence type="ECO:0000256" key="4">
    <source>
        <dbReference type="ARBA" id="ARBA00022723"/>
    </source>
</evidence>
<accession>A0A6L5Y401</accession>
<evidence type="ECO:0000256" key="2">
    <source>
        <dbReference type="ARBA" id="ARBA00022438"/>
    </source>
</evidence>
<name>A0A6L5Y401_9FIRM</name>
<dbReference type="GO" id="GO:0004177">
    <property type="term" value="F:aminopeptidase activity"/>
    <property type="evidence" value="ECO:0007669"/>
    <property type="project" value="UniProtKB-UniRule"/>
</dbReference>
<feature type="binding site" evidence="8">
    <location>
        <position position="237"/>
    </location>
    <ligand>
        <name>Zn(2+)</name>
        <dbReference type="ChEBI" id="CHEBI:29105"/>
        <label>1</label>
    </ligand>
</feature>
<dbReference type="RefSeq" id="WP_154573830.1">
    <property type="nucleotide sequence ID" value="NZ_VUMZ01000002.1"/>
</dbReference>
<feature type="binding site" evidence="8">
    <location>
        <position position="182"/>
    </location>
    <ligand>
        <name>Zn(2+)</name>
        <dbReference type="ChEBI" id="CHEBI:29105"/>
        <label>1</label>
    </ligand>
</feature>
<sequence length="359" mass="39304">MVNKILLDTLSHLDNAYGVSGDETAVAAVLRKEMEGLYDDYKENALGNQIFIKYGRNKDKRIVLSAHMDEIGFIINYIEPNGMGRFLPVGYHDDRCAVCQDMVVITDSGAAVYGVTGSKPAHIMTEEDHQKVVPIDELYVDFGTESAEETRALGVEIGCYMTFARQGYMLNGGDYYTGKSVDDRSGLAVLVELLRRFRDRTPEYTLIVAGSTQEEVGMRSGGPLVNEFAPDLYLAVDVTLTGGVPGIEERQLSVMMGKGPAVKYYDWDGALGMTGNNVPRRLTNSIIEVAKKHGIPFQREVMTGGGTDAWSAAFAGKSVLAGGISIPQRYMHTPVGTVKLSDLIQTADLLEAFVQEYKL</sequence>
<evidence type="ECO:0000256" key="1">
    <source>
        <dbReference type="ARBA" id="ARBA00006272"/>
    </source>
</evidence>
<dbReference type="GO" id="GO:0006508">
    <property type="term" value="P:proteolysis"/>
    <property type="evidence" value="ECO:0007669"/>
    <property type="project" value="UniProtKB-KW"/>
</dbReference>
<evidence type="ECO:0000256" key="3">
    <source>
        <dbReference type="ARBA" id="ARBA00022670"/>
    </source>
</evidence>
<dbReference type="GeneID" id="303114335"/>
<comment type="cofactor">
    <cofactor evidence="8">
        <name>a divalent metal cation</name>
        <dbReference type="ChEBI" id="CHEBI:60240"/>
    </cofactor>
    <text evidence="8">Binds 2 divalent metal cations per subunit.</text>
</comment>
<dbReference type="InterPro" id="IPR051464">
    <property type="entry name" value="Peptidase_M42_aminopept"/>
</dbReference>
<keyword evidence="4 8" id="KW-0479">Metal-binding</keyword>
<dbReference type="PIRSF" id="PIRSF001123">
    <property type="entry name" value="PepA_GA"/>
    <property type="match status" value="1"/>
</dbReference>
<comment type="caution">
    <text evidence="9">The sequence shown here is derived from an EMBL/GenBank/DDBJ whole genome shotgun (WGS) entry which is preliminary data.</text>
</comment>
<gene>
    <name evidence="9" type="ORF">FYJ64_03280</name>
</gene>
<dbReference type="InterPro" id="IPR008007">
    <property type="entry name" value="Peptidase_M42"/>
</dbReference>
<dbReference type="GO" id="GO:0046872">
    <property type="term" value="F:metal ion binding"/>
    <property type="evidence" value="ECO:0007669"/>
    <property type="project" value="UniProtKB-UniRule"/>
</dbReference>
<keyword evidence="5" id="KW-0378">Hydrolase</keyword>